<dbReference type="InterPro" id="IPR050103">
    <property type="entry name" value="Class-III_PLP-dep_AT"/>
</dbReference>
<dbReference type="OrthoDB" id="9801052at2"/>
<proteinExistence type="inferred from homology"/>
<keyword evidence="7" id="KW-1185">Reference proteome</keyword>
<dbReference type="InterPro" id="IPR015421">
    <property type="entry name" value="PyrdxlP-dep_Trfase_major"/>
</dbReference>
<keyword evidence="4 5" id="KW-0663">Pyridoxal phosphate</keyword>
<dbReference type="GO" id="GO:0016853">
    <property type="term" value="F:isomerase activity"/>
    <property type="evidence" value="ECO:0007669"/>
    <property type="project" value="UniProtKB-KW"/>
</dbReference>
<evidence type="ECO:0000256" key="1">
    <source>
        <dbReference type="ARBA" id="ARBA00001933"/>
    </source>
</evidence>
<dbReference type="Gene3D" id="3.40.640.10">
    <property type="entry name" value="Type I PLP-dependent aspartate aminotransferase-like (Major domain)"/>
    <property type="match status" value="2"/>
</dbReference>
<gene>
    <name evidence="6" type="ordered locus">BN6_48410</name>
</gene>
<comment type="cofactor">
    <cofactor evidence="1">
        <name>pyridoxal 5'-phosphate</name>
        <dbReference type="ChEBI" id="CHEBI:597326"/>
    </cofactor>
</comment>
<dbReference type="Proteomes" id="UP000006281">
    <property type="component" value="Chromosome"/>
</dbReference>
<dbReference type="Pfam" id="PF00202">
    <property type="entry name" value="Aminotran_3"/>
    <property type="match status" value="1"/>
</dbReference>
<dbReference type="HOGENOM" id="CLU_016922_10_0_11"/>
<evidence type="ECO:0000256" key="2">
    <source>
        <dbReference type="ARBA" id="ARBA00022576"/>
    </source>
</evidence>
<keyword evidence="2 6" id="KW-0032">Aminotransferase</keyword>
<accession>K0K6E6</accession>
<evidence type="ECO:0000256" key="4">
    <source>
        <dbReference type="ARBA" id="ARBA00022898"/>
    </source>
</evidence>
<evidence type="ECO:0000313" key="7">
    <source>
        <dbReference type="Proteomes" id="UP000006281"/>
    </source>
</evidence>
<dbReference type="PATRIC" id="fig|1179773.3.peg.4857"/>
<keyword evidence="6" id="KW-0413">Isomerase</keyword>
<dbReference type="GO" id="GO:0030170">
    <property type="term" value="F:pyridoxal phosphate binding"/>
    <property type="evidence" value="ECO:0007669"/>
    <property type="project" value="InterPro"/>
</dbReference>
<dbReference type="GO" id="GO:0042802">
    <property type="term" value="F:identical protein binding"/>
    <property type="evidence" value="ECO:0007669"/>
    <property type="project" value="TreeGrafter"/>
</dbReference>
<name>K0K6E6_SACES</name>
<sequence length="524" mass="55019">MSTATAEYELAEPLMLQWLTALGVDVEFVRGEGNTLYFVGPDGTEVPVLDYAGGYGSLILGHNHPAIVDAARDFFDAGTPVLAQAARQPAASRVAAALNSVLHREFGVTEPYFAVFANSGAESVEVALKHAEFDRVLKVKALAEEITGHLEAAGAAVASGTAVLPETTVAALGLPAGSGFDAVAAEVGGRLAASAARPSLFLALERGFHGKLVGSIQITHNPAFRTPFATMAPQARFVPLDRLDVLDEVIAAERATVPDVVVEGGAVAVVQREFPVFSAFVLEVIQGEGGIRVVDRAAAERIRAACDAVDCPIVVDEIQSGMGRTGAFFAGSLIGLVPDYVTLAKSLGGGVAKSAVTLVRGGRYRPEFELLHSSTFAKDAFSSALALRTVELLEADGGAVYRRAAELGDELIALFTSLREDFPDVVKDVRGKGLMLGLEFHDQTGSAAPSIAQAALTDTFGYAVAGYLFRVHRIRTFPTASATTTLRFEPSVLLTATEIARLDVALRALAAVLRAQDEHAFTAG</sequence>
<dbReference type="InterPro" id="IPR015422">
    <property type="entry name" value="PyrdxlP-dep_Trfase_small"/>
</dbReference>
<protein>
    <submittedName>
        <fullName evidence="6">Aminotransferase class III</fullName>
        <ecNumber evidence="6">5.4.3.-</ecNumber>
    </submittedName>
</protein>
<evidence type="ECO:0000256" key="5">
    <source>
        <dbReference type="RuleBase" id="RU003560"/>
    </source>
</evidence>
<dbReference type="GO" id="GO:0008483">
    <property type="term" value="F:transaminase activity"/>
    <property type="evidence" value="ECO:0007669"/>
    <property type="project" value="UniProtKB-KW"/>
</dbReference>
<dbReference type="RefSeq" id="WP_015102225.1">
    <property type="nucleotide sequence ID" value="NC_019673.1"/>
</dbReference>
<dbReference type="EC" id="5.4.3.-" evidence="6"/>
<dbReference type="PANTHER" id="PTHR11986">
    <property type="entry name" value="AMINOTRANSFERASE CLASS III"/>
    <property type="match status" value="1"/>
</dbReference>
<dbReference type="KEGG" id="sesp:BN6_48410"/>
<dbReference type="AlphaFoldDB" id="K0K6E6"/>
<comment type="similarity">
    <text evidence="5">Belongs to the class-III pyridoxal-phosphate-dependent aminotransferase family.</text>
</comment>
<organism evidence="6 7">
    <name type="scientific">Saccharothrix espanaensis (strain ATCC 51144 / DSM 44229 / JCM 9112 / NBRC 15066 / NRRL 15764)</name>
    <dbReference type="NCBI Taxonomy" id="1179773"/>
    <lineage>
        <taxon>Bacteria</taxon>
        <taxon>Bacillati</taxon>
        <taxon>Actinomycetota</taxon>
        <taxon>Actinomycetes</taxon>
        <taxon>Pseudonocardiales</taxon>
        <taxon>Pseudonocardiaceae</taxon>
        <taxon>Saccharothrix</taxon>
    </lineage>
</organism>
<keyword evidence="3 6" id="KW-0808">Transferase</keyword>
<dbReference type="Gene3D" id="3.90.1150.10">
    <property type="entry name" value="Aspartate Aminotransferase, domain 1"/>
    <property type="match status" value="2"/>
</dbReference>
<reference evidence="6 7" key="1">
    <citation type="journal article" date="2012" name="BMC Genomics">
        <title>Complete genome sequence of Saccharothrix espanaensis DSM 44229T and comparison to the other completely sequenced Pseudonocardiaceae.</title>
        <authorList>
            <person name="Strobel T."/>
            <person name="Al-Dilaimi A."/>
            <person name="Blom J."/>
            <person name="Gessner A."/>
            <person name="Kalinowski J."/>
            <person name="Luzhetska M."/>
            <person name="Puhler A."/>
            <person name="Szczepanowski R."/>
            <person name="Bechthold A."/>
            <person name="Ruckert C."/>
        </authorList>
    </citation>
    <scope>NUCLEOTIDE SEQUENCE [LARGE SCALE GENOMIC DNA]</scope>
    <source>
        <strain evidence="7">ATCC 51144 / DSM 44229 / JCM 9112 / NBRC 15066 / NRRL 15764</strain>
    </source>
</reference>
<dbReference type="BioCyc" id="SESP1179773:BN6_RS23420-MONOMER"/>
<evidence type="ECO:0000256" key="3">
    <source>
        <dbReference type="ARBA" id="ARBA00022679"/>
    </source>
</evidence>
<dbReference type="eggNOG" id="COG4992">
    <property type="taxonomic scope" value="Bacteria"/>
</dbReference>
<dbReference type="InterPro" id="IPR015424">
    <property type="entry name" value="PyrdxlP-dep_Trfase"/>
</dbReference>
<dbReference type="InterPro" id="IPR005814">
    <property type="entry name" value="Aminotrans_3"/>
</dbReference>
<dbReference type="SUPFAM" id="SSF53383">
    <property type="entry name" value="PLP-dependent transferases"/>
    <property type="match status" value="1"/>
</dbReference>
<dbReference type="EMBL" id="HE804045">
    <property type="protein sequence ID" value="CCH32113.1"/>
    <property type="molecule type" value="Genomic_DNA"/>
</dbReference>
<dbReference type="PANTHER" id="PTHR11986:SF79">
    <property type="entry name" value="ACETYLORNITHINE AMINOTRANSFERASE, MITOCHONDRIAL"/>
    <property type="match status" value="1"/>
</dbReference>
<evidence type="ECO:0000313" key="6">
    <source>
        <dbReference type="EMBL" id="CCH32113.1"/>
    </source>
</evidence>
<dbReference type="STRING" id="1179773.BN6_48410"/>